<keyword evidence="1" id="KW-1133">Transmembrane helix</keyword>
<feature type="transmembrane region" description="Helical" evidence="1">
    <location>
        <begin position="200"/>
        <end position="224"/>
    </location>
</feature>
<feature type="transmembrane region" description="Helical" evidence="1">
    <location>
        <begin position="69"/>
        <end position="88"/>
    </location>
</feature>
<evidence type="ECO:0000256" key="1">
    <source>
        <dbReference type="SAM" id="Phobius"/>
    </source>
</evidence>
<comment type="caution">
    <text evidence="2">The sequence shown here is derived from an EMBL/GenBank/DDBJ whole genome shotgun (WGS) entry which is preliminary data.</text>
</comment>
<feature type="transmembrane region" description="Helical" evidence="1">
    <location>
        <begin position="165"/>
        <end position="188"/>
    </location>
</feature>
<evidence type="ECO:0000313" key="2">
    <source>
        <dbReference type="EMBL" id="TDR22506.1"/>
    </source>
</evidence>
<feature type="transmembrane region" description="Helical" evidence="1">
    <location>
        <begin position="236"/>
        <end position="262"/>
    </location>
</feature>
<feature type="transmembrane region" description="Helical" evidence="1">
    <location>
        <begin position="100"/>
        <end position="121"/>
    </location>
</feature>
<dbReference type="RefSeq" id="WP_099019144.1">
    <property type="nucleotide sequence ID" value="NZ_NIHB01000002.1"/>
</dbReference>
<organism evidence="2 3">
    <name type="scientific">Marinicella litoralis</name>
    <dbReference type="NCBI Taxonomy" id="644220"/>
    <lineage>
        <taxon>Bacteria</taxon>
        <taxon>Pseudomonadati</taxon>
        <taxon>Pseudomonadota</taxon>
        <taxon>Gammaproteobacteria</taxon>
        <taxon>Lysobacterales</taxon>
        <taxon>Marinicellaceae</taxon>
        <taxon>Marinicella</taxon>
    </lineage>
</organism>
<keyword evidence="1" id="KW-0812">Transmembrane</keyword>
<evidence type="ECO:0000313" key="3">
    <source>
        <dbReference type="Proteomes" id="UP000295724"/>
    </source>
</evidence>
<feature type="transmembrane region" description="Helical" evidence="1">
    <location>
        <begin position="133"/>
        <end position="153"/>
    </location>
</feature>
<dbReference type="AlphaFoldDB" id="A0A4R6XRX5"/>
<sequence length="264" mass="29813">MDRKTWAQKTLNVSAVFWFVVTFIGQLIFVVYVFKTFYLSAAQGQWNVWNTQLTHGYVPGMMGSNLASVTHMLLAALIILSGCVQLIPQIRNAFPKFHRWNGRVYLMVAMMMSASGLYLMWTTGTVGDWTLKVGLSLSGLLILVFGFQAYKYARAKKFLIHKRWAIRLFLVVSTVWFFRIGMMLWFFINQGPAGMDPATFTGPFVTFLAFAQWIIPLLLAELYFKAQSSLSGSFKAFVAALLCIVTLLMVIGIAMATIGMWFPS</sequence>
<dbReference type="EMBL" id="SNZB01000002">
    <property type="protein sequence ID" value="TDR22506.1"/>
    <property type="molecule type" value="Genomic_DNA"/>
</dbReference>
<name>A0A4R6XRX5_9GAMM</name>
<dbReference type="Pfam" id="PF10067">
    <property type="entry name" value="DUF2306"/>
    <property type="match status" value="1"/>
</dbReference>
<gene>
    <name evidence="2" type="ORF">C8D91_0997</name>
</gene>
<accession>A0A4R6XRX5</accession>
<keyword evidence="3" id="KW-1185">Reference proteome</keyword>
<protein>
    <submittedName>
        <fullName evidence="2">Putative membrane protein DUF2306</fullName>
    </submittedName>
</protein>
<dbReference type="Proteomes" id="UP000295724">
    <property type="component" value="Unassembled WGS sequence"/>
</dbReference>
<feature type="transmembrane region" description="Helical" evidence="1">
    <location>
        <begin position="12"/>
        <end position="34"/>
    </location>
</feature>
<dbReference type="InterPro" id="IPR018750">
    <property type="entry name" value="DUF2306_membrane"/>
</dbReference>
<dbReference type="OrthoDB" id="8759010at2"/>
<keyword evidence="1" id="KW-0472">Membrane</keyword>
<proteinExistence type="predicted"/>
<reference evidence="2 3" key="1">
    <citation type="submission" date="2019-03" db="EMBL/GenBank/DDBJ databases">
        <title>Genomic Encyclopedia of Type Strains, Phase IV (KMG-IV): sequencing the most valuable type-strain genomes for metagenomic binning, comparative biology and taxonomic classification.</title>
        <authorList>
            <person name="Goeker M."/>
        </authorList>
    </citation>
    <scope>NUCLEOTIDE SEQUENCE [LARGE SCALE GENOMIC DNA]</scope>
    <source>
        <strain evidence="2 3">DSM 25488</strain>
    </source>
</reference>